<evidence type="ECO:0000259" key="4">
    <source>
        <dbReference type="SMART" id="SM00470"/>
    </source>
</evidence>
<keyword evidence="2" id="KW-0159">Chromosome partition</keyword>
<dbReference type="EMBL" id="AGZS01000003">
    <property type="protein sequence ID" value="EJD64933.1"/>
    <property type="molecule type" value="Genomic_DNA"/>
</dbReference>
<feature type="compositionally biased region" description="Basic and acidic residues" evidence="3">
    <location>
        <begin position="456"/>
        <end position="476"/>
    </location>
</feature>
<dbReference type="Gene3D" id="3.90.1530.30">
    <property type="match status" value="1"/>
</dbReference>
<dbReference type="InterPro" id="IPR004437">
    <property type="entry name" value="ParB/RepB/Spo0J"/>
</dbReference>
<dbReference type="Pfam" id="PF02195">
    <property type="entry name" value="ParB_N"/>
    <property type="match status" value="2"/>
</dbReference>
<dbReference type="Gene3D" id="1.10.10.2830">
    <property type="match status" value="1"/>
</dbReference>
<evidence type="ECO:0000256" key="1">
    <source>
        <dbReference type="ARBA" id="ARBA00006295"/>
    </source>
</evidence>
<comment type="caution">
    <text evidence="5">The sequence shown here is derived from an EMBL/GenBank/DDBJ whole genome shotgun (WGS) entry which is preliminary data.</text>
</comment>
<keyword evidence="6" id="KW-1185">Reference proteome</keyword>
<dbReference type="PANTHER" id="PTHR33375">
    <property type="entry name" value="CHROMOSOME-PARTITIONING PROTEIN PARB-RELATED"/>
    <property type="match status" value="1"/>
</dbReference>
<feature type="compositionally biased region" description="Basic and acidic residues" evidence="3">
    <location>
        <begin position="213"/>
        <end position="230"/>
    </location>
</feature>
<gene>
    <name evidence="5" type="ORF">HMPREF9156_00808</name>
</gene>
<feature type="compositionally biased region" description="Polar residues" evidence="3">
    <location>
        <begin position="366"/>
        <end position="378"/>
    </location>
</feature>
<dbReference type="STRING" id="857290.HMPREF9156_00808"/>
<dbReference type="Pfam" id="PF17762">
    <property type="entry name" value="HTH_ParB"/>
    <property type="match status" value="1"/>
</dbReference>
<feature type="compositionally biased region" description="Basic and acidic residues" evidence="3">
    <location>
        <begin position="33"/>
        <end position="54"/>
    </location>
</feature>
<reference evidence="5 6" key="1">
    <citation type="submission" date="2012-01" db="EMBL/GenBank/DDBJ databases">
        <title>The Genome Sequence of Scardovia wiggsiae F0424.</title>
        <authorList>
            <consortium name="The Broad Institute Genome Sequencing Platform"/>
            <person name="Earl A."/>
            <person name="Ward D."/>
            <person name="Feldgarden M."/>
            <person name="Gevers D."/>
            <person name="Izard J."/>
            <person name="Ganesan A."/>
            <person name="Baranova O.V."/>
            <person name="Blanton J.M."/>
            <person name="Tanner A.C."/>
            <person name="Mathney J."/>
            <person name="Dewhirst F.E."/>
            <person name="Young S.K."/>
            <person name="Zeng Q."/>
            <person name="Gargeya S."/>
            <person name="Fitzgerald M."/>
            <person name="Haas B."/>
            <person name="Abouelleil A."/>
            <person name="Alvarado L."/>
            <person name="Arachchi H.M."/>
            <person name="Berlin A."/>
            <person name="Chapman S.B."/>
            <person name="Gearin G."/>
            <person name="Goldberg J."/>
            <person name="Griggs A."/>
            <person name="Gujja S."/>
            <person name="Hansen M."/>
            <person name="Heiman D."/>
            <person name="Howarth C."/>
            <person name="Larimer J."/>
            <person name="Lui A."/>
            <person name="MacDonald P.J.P."/>
            <person name="McCowen C."/>
            <person name="Montmayeur A."/>
            <person name="Murphy C."/>
            <person name="Neiman D."/>
            <person name="Pearson M."/>
            <person name="Priest M."/>
            <person name="Roberts A."/>
            <person name="Saif S."/>
            <person name="Shea T."/>
            <person name="Sisk P."/>
            <person name="Stolte C."/>
            <person name="Sykes S."/>
            <person name="Wortman J."/>
            <person name="Nusbaum C."/>
            <person name="Birren B."/>
        </authorList>
    </citation>
    <scope>NUCLEOTIDE SEQUENCE [LARGE SCALE GENOMIC DNA]</scope>
    <source>
        <strain evidence="5 6">F0424</strain>
    </source>
</reference>
<dbReference type="GO" id="GO:0003677">
    <property type="term" value="F:DNA binding"/>
    <property type="evidence" value="ECO:0007669"/>
    <property type="project" value="InterPro"/>
</dbReference>
<dbReference type="eggNOG" id="COG1475">
    <property type="taxonomic scope" value="Bacteria"/>
</dbReference>
<sequence length="711" mass="77770">MAKKSRLGKGVGALFPTLPTFEENAGDVSFNEGQKHGFEGKDASDSPKRLHGKDTSYSNGQNVSRETFHGDDASAEADSSDVLSRIRVGKRRMPSLAESIHPSNFFFEASGVRESDVAADSEQLSDTENHKAKSDTTDLEDTAADKHKDNRAKAAVSESVQQPERNSGTADGSGVKTSAVKQQKNTNTAENHTEDLVQNPSENVSRETSAAKIVEKSKDPHKQGTSERNVHNKGSKAKQGSKAFVAKNGNVSRETLKRKSSAHGIEPSVNNDEERTQHNREGQAQHNSIHSAGESSQEIKQESANPENKGKDTGARLSSSATGKVKAEKDKQLTDNGRDKTNDGNKTNKDKQDKPLGSADKESKNSKTPVNRSGQGNPDQLLPVQGGYLAEIPISEISPNEKQPRTVFDDGELRELADSIKEVGVLQPVVVRRRGTEHDDNRDLGRNKRTVQQPDGDARRQDQERSRKYMRQEQDRSSPAPQYELIMGERRLRASILAGLKTIPAIVKTATDDSMLRDALLENLHRVALNPLEEAAAYQQMMEDFGLTQEQLSKSISKSRPQIANTLRLLQLPASVQKKVASGVLSAGHARALLSLSSSESMEKLATRIVAEGLSVRSTEELVVMQSHRASQKKHKPSQNVWASAPEIEQLSNYFDTKVDIKGTSRKGRIEITFTSQEDLHRIISVIQQGSGQQDGSQGQSSSQGTADGWF</sequence>
<feature type="compositionally biased region" description="Basic and acidic residues" evidence="3">
    <location>
        <begin position="143"/>
        <end position="152"/>
    </location>
</feature>
<dbReference type="CDD" id="cd16393">
    <property type="entry name" value="SPO0J_N"/>
    <property type="match status" value="1"/>
</dbReference>
<dbReference type="Proteomes" id="UP000006415">
    <property type="component" value="Unassembled WGS sequence"/>
</dbReference>
<feature type="region of interest" description="Disordered" evidence="3">
    <location>
        <begin position="689"/>
        <end position="711"/>
    </location>
</feature>
<accession>J0DF73</accession>
<dbReference type="OrthoDB" id="9802051at2"/>
<feature type="region of interest" description="Disordered" evidence="3">
    <location>
        <begin position="432"/>
        <end position="482"/>
    </location>
</feature>
<feature type="region of interest" description="Disordered" evidence="3">
    <location>
        <begin position="113"/>
        <end position="383"/>
    </location>
</feature>
<feature type="region of interest" description="Disordered" evidence="3">
    <location>
        <begin position="23"/>
        <end position="81"/>
    </location>
</feature>
<feature type="compositionally biased region" description="Polar residues" evidence="3">
    <location>
        <begin position="55"/>
        <end position="65"/>
    </location>
</feature>
<dbReference type="SUPFAM" id="SSF110849">
    <property type="entry name" value="ParB/Sulfiredoxin"/>
    <property type="match status" value="2"/>
</dbReference>
<evidence type="ECO:0000256" key="3">
    <source>
        <dbReference type="SAM" id="MobiDB-lite"/>
    </source>
</evidence>
<comment type="similarity">
    <text evidence="1">Belongs to the ParB family.</text>
</comment>
<dbReference type="HOGENOM" id="CLU_023853_7_3_11"/>
<dbReference type="GO" id="GO:0007059">
    <property type="term" value="P:chromosome segregation"/>
    <property type="evidence" value="ECO:0007669"/>
    <property type="project" value="UniProtKB-KW"/>
</dbReference>
<dbReference type="AlphaFoldDB" id="J0DF73"/>
<feature type="compositionally biased region" description="Basic and acidic residues" evidence="3">
    <location>
        <begin position="325"/>
        <end position="365"/>
    </location>
</feature>
<dbReference type="InterPro" id="IPR050336">
    <property type="entry name" value="Chromosome_partition/occlusion"/>
</dbReference>
<feature type="compositionally biased region" description="Polar residues" evidence="3">
    <location>
        <begin position="158"/>
        <end position="208"/>
    </location>
</feature>
<feature type="compositionally biased region" description="Basic and acidic residues" evidence="3">
    <location>
        <begin position="272"/>
        <end position="283"/>
    </location>
</feature>
<feature type="compositionally biased region" description="Basic and acidic residues" evidence="3">
    <location>
        <begin position="434"/>
        <end position="446"/>
    </location>
</feature>
<dbReference type="GO" id="GO:0005694">
    <property type="term" value="C:chromosome"/>
    <property type="evidence" value="ECO:0007669"/>
    <property type="project" value="TreeGrafter"/>
</dbReference>
<dbReference type="InterPro" id="IPR036086">
    <property type="entry name" value="ParB/Sulfiredoxin_sf"/>
</dbReference>
<organism evidence="5 6">
    <name type="scientific">Scardovia wiggsiae F0424</name>
    <dbReference type="NCBI Taxonomy" id="857290"/>
    <lineage>
        <taxon>Bacteria</taxon>
        <taxon>Bacillati</taxon>
        <taxon>Actinomycetota</taxon>
        <taxon>Actinomycetes</taxon>
        <taxon>Bifidobacteriales</taxon>
        <taxon>Bifidobacteriaceae</taxon>
        <taxon>Scardovia</taxon>
    </lineage>
</organism>
<dbReference type="InterPro" id="IPR041468">
    <property type="entry name" value="HTH_ParB/Spo0J"/>
</dbReference>
<dbReference type="FunFam" id="1.10.10.2830:FF:000001">
    <property type="entry name" value="Chromosome partitioning protein ParB"/>
    <property type="match status" value="1"/>
</dbReference>
<evidence type="ECO:0000256" key="2">
    <source>
        <dbReference type="ARBA" id="ARBA00022829"/>
    </source>
</evidence>
<feature type="compositionally biased region" description="Basic and acidic residues" evidence="3">
    <location>
        <begin position="127"/>
        <end position="136"/>
    </location>
</feature>
<dbReference type="SMART" id="SM00470">
    <property type="entry name" value="ParB"/>
    <property type="match status" value="1"/>
</dbReference>
<feature type="compositionally biased region" description="Low complexity" evidence="3">
    <location>
        <begin position="689"/>
        <end position="705"/>
    </location>
</feature>
<feature type="compositionally biased region" description="Polar residues" evidence="3">
    <location>
        <begin position="284"/>
        <end position="306"/>
    </location>
</feature>
<dbReference type="SUPFAM" id="SSF109709">
    <property type="entry name" value="KorB DNA-binding domain-like"/>
    <property type="match status" value="1"/>
</dbReference>
<dbReference type="GO" id="GO:0045881">
    <property type="term" value="P:positive regulation of sporulation resulting in formation of a cellular spore"/>
    <property type="evidence" value="ECO:0007669"/>
    <property type="project" value="TreeGrafter"/>
</dbReference>
<dbReference type="InterPro" id="IPR003115">
    <property type="entry name" value="ParB_N"/>
</dbReference>
<dbReference type="PANTHER" id="PTHR33375:SF1">
    <property type="entry name" value="CHROMOSOME-PARTITIONING PROTEIN PARB-RELATED"/>
    <property type="match status" value="1"/>
</dbReference>
<proteinExistence type="inferred from homology"/>
<evidence type="ECO:0000313" key="6">
    <source>
        <dbReference type="Proteomes" id="UP000006415"/>
    </source>
</evidence>
<feature type="domain" description="ParB-like N-terminal" evidence="4">
    <location>
        <begin position="390"/>
        <end position="524"/>
    </location>
</feature>
<dbReference type="NCBIfam" id="TIGR00180">
    <property type="entry name" value="parB_part"/>
    <property type="match status" value="1"/>
</dbReference>
<name>J0DF73_9BIFI</name>
<evidence type="ECO:0000313" key="5">
    <source>
        <dbReference type="EMBL" id="EJD64933.1"/>
    </source>
</evidence>
<protein>
    <submittedName>
        <fullName evidence="5">ParB-like partition protein</fullName>
    </submittedName>
</protein>